<feature type="domain" description="Transposable element P transposase-like GTP-binding insertion" evidence="2">
    <location>
        <begin position="138"/>
        <end position="249"/>
    </location>
</feature>
<feature type="domain" description="Transposable element P transposase-like RNase H" evidence="1">
    <location>
        <begin position="3"/>
        <end position="115"/>
    </location>
</feature>
<reference evidence="3" key="1">
    <citation type="journal article" date="2023" name="G3 (Bethesda)">
        <title>Whole genome assemblies of Zophobas morio and Tenebrio molitor.</title>
        <authorList>
            <person name="Kaur S."/>
            <person name="Stinson S.A."/>
            <person name="diCenzo G.C."/>
        </authorList>
    </citation>
    <scope>NUCLEOTIDE SEQUENCE</scope>
    <source>
        <strain evidence="3">QUZm001</strain>
    </source>
</reference>
<protein>
    <recommendedName>
        <fullName evidence="5">Transposable element P transposase</fullName>
    </recommendedName>
</protein>
<evidence type="ECO:0000313" key="4">
    <source>
        <dbReference type="Proteomes" id="UP001168821"/>
    </source>
</evidence>
<evidence type="ECO:0000259" key="2">
    <source>
        <dbReference type="Pfam" id="PF21788"/>
    </source>
</evidence>
<dbReference type="EMBL" id="JALNTZ010000009">
    <property type="protein sequence ID" value="KAJ3641856.1"/>
    <property type="molecule type" value="Genomic_DNA"/>
</dbReference>
<comment type="caution">
    <text evidence="3">The sequence shown here is derived from an EMBL/GenBank/DDBJ whole genome shotgun (WGS) entry which is preliminary data.</text>
</comment>
<evidence type="ECO:0000313" key="3">
    <source>
        <dbReference type="EMBL" id="KAJ3641856.1"/>
    </source>
</evidence>
<proteinExistence type="predicted"/>
<accession>A0AA38M3E6</accession>
<sequence length="484" mass="55757">MREEDKMCVLCIDELAIKANLFYNYGRDTVRGVEDDGISRSLTPASTAAVIMARGLKSNWKQPLGYVFTSTTYSVVKTKDLLEKFIIALDSVDLNTIALVTDMGSNFMELSKLLGVTKEKPVFTLGNKEIFYVFDPPHLVKAVRNNMLLNSFCWDDKKTCWQYIVDFYNRDKNLTNRCAPRLTNAHIAPGKFEKMRVKYATQVLSATVAGSLHTYIELKGLPEDATGTMEFVAFFDKLFDIFNSSKLYPCKQYAKPFSGQPFQIEFLQNALEFLQKLKVINAREQMNCMEDFDQLLLNLSEFREVSVASLEIEEAANKLSFAVNNCDYHTQPLPEQNAFKYVCGYLIHKCLQAHKCDVCTQFATVNQQLDDSNLFVHYKAYSNEYSLFGGLKTPHESFYNYIYLLEKVFFSNIEDKFVQPRVGYSLYLSCKEIVGFTHPCTSFPYDYLLQLFVRLRLFYVIKNSNRNFKNTSKKNRKICILMGL</sequence>
<dbReference type="Pfam" id="PF21788">
    <property type="entry name" value="TNP-like_GBD"/>
    <property type="match status" value="1"/>
</dbReference>
<keyword evidence="4" id="KW-1185">Reference proteome</keyword>
<evidence type="ECO:0008006" key="5">
    <source>
        <dbReference type="Google" id="ProtNLM"/>
    </source>
</evidence>
<evidence type="ECO:0000259" key="1">
    <source>
        <dbReference type="Pfam" id="PF21787"/>
    </source>
</evidence>
<dbReference type="InterPro" id="IPR048365">
    <property type="entry name" value="TNP-like_RNaseH_N"/>
</dbReference>
<dbReference type="Proteomes" id="UP001168821">
    <property type="component" value="Unassembled WGS sequence"/>
</dbReference>
<gene>
    <name evidence="3" type="ORF">Zmor_028327</name>
</gene>
<dbReference type="AlphaFoldDB" id="A0AA38M3E6"/>
<dbReference type="InterPro" id="IPR048366">
    <property type="entry name" value="TNP-like_GBD"/>
</dbReference>
<organism evidence="3 4">
    <name type="scientific">Zophobas morio</name>
    <dbReference type="NCBI Taxonomy" id="2755281"/>
    <lineage>
        <taxon>Eukaryota</taxon>
        <taxon>Metazoa</taxon>
        <taxon>Ecdysozoa</taxon>
        <taxon>Arthropoda</taxon>
        <taxon>Hexapoda</taxon>
        <taxon>Insecta</taxon>
        <taxon>Pterygota</taxon>
        <taxon>Neoptera</taxon>
        <taxon>Endopterygota</taxon>
        <taxon>Coleoptera</taxon>
        <taxon>Polyphaga</taxon>
        <taxon>Cucujiformia</taxon>
        <taxon>Tenebrionidae</taxon>
        <taxon>Zophobas</taxon>
    </lineage>
</organism>
<name>A0AA38M3E6_9CUCU</name>
<dbReference type="Pfam" id="PF21787">
    <property type="entry name" value="TNP-like_RNaseH_N"/>
    <property type="match status" value="1"/>
</dbReference>